<dbReference type="CDD" id="cd05379">
    <property type="entry name" value="CAP_bacterial"/>
    <property type="match status" value="1"/>
</dbReference>
<dbReference type="Gene3D" id="3.40.33.10">
    <property type="entry name" value="CAP"/>
    <property type="match status" value="1"/>
</dbReference>
<dbReference type="SUPFAM" id="SSF55797">
    <property type="entry name" value="PR-1-like"/>
    <property type="match status" value="1"/>
</dbReference>
<name>A0ABW5D8A9_9BACT</name>
<gene>
    <name evidence="2" type="ORF">ACFSSA_04480</name>
</gene>
<evidence type="ECO:0000259" key="1">
    <source>
        <dbReference type="Pfam" id="PF00188"/>
    </source>
</evidence>
<reference evidence="3" key="1">
    <citation type="journal article" date="2019" name="Int. J. Syst. Evol. Microbiol.">
        <title>The Global Catalogue of Microorganisms (GCM) 10K type strain sequencing project: providing services to taxonomists for standard genome sequencing and annotation.</title>
        <authorList>
            <consortium name="The Broad Institute Genomics Platform"/>
            <consortium name="The Broad Institute Genome Sequencing Center for Infectious Disease"/>
            <person name="Wu L."/>
            <person name="Ma J."/>
        </authorList>
    </citation>
    <scope>NUCLEOTIDE SEQUENCE [LARGE SCALE GENOMIC DNA]</scope>
    <source>
        <strain evidence="3">CGMCC 4.7106</strain>
    </source>
</reference>
<dbReference type="InterPro" id="IPR014044">
    <property type="entry name" value="CAP_dom"/>
</dbReference>
<accession>A0ABW5D8A9</accession>
<feature type="domain" description="SCP" evidence="1">
    <location>
        <begin position="42"/>
        <end position="161"/>
    </location>
</feature>
<dbReference type="Pfam" id="PF00188">
    <property type="entry name" value="CAP"/>
    <property type="match status" value="1"/>
</dbReference>
<dbReference type="Proteomes" id="UP001597375">
    <property type="component" value="Unassembled WGS sequence"/>
</dbReference>
<proteinExistence type="predicted"/>
<evidence type="ECO:0000313" key="2">
    <source>
        <dbReference type="EMBL" id="MFD2255925.1"/>
    </source>
</evidence>
<protein>
    <submittedName>
        <fullName evidence="2">CAP domain-containing protein</fullName>
    </submittedName>
</protein>
<comment type="caution">
    <text evidence="2">The sequence shown here is derived from an EMBL/GenBank/DDBJ whole genome shotgun (WGS) entry which is preliminary data.</text>
</comment>
<dbReference type="InterPro" id="IPR035940">
    <property type="entry name" value="CAP_sf"/>
</dbReference>
<evidence type="ECO:0000313" key="3">
    <source>
        <dbReference type="Proteomes" id="UP001597375"/>
    </source>
</evidence>
<dbReference type="EMBL" id="JBHUIT010000003">
    <property type="protein sequence ID" value="MFD2255925.1"/>
    <property type="molecule type" value="Genomic_DNA"/>
</dbReference>
<keyword evidence="3" id="KW-1185">Reference proteome</keyword>
<sequence length="181" mass="19614">MSAIALAGLLAACSSSPPDVTRVPVSASPTGADKSLRGQIFDEVNQYRTSKGKSSLQRHSGLDAIAQKHCDYLAGNIQSHGLTNRSINHNGFEGRALAARQAYRISTIGENVVTSMDHSSKHLVDLWSRSKSHEHNMRSDWTYTGIGTAVTSQGLVISTQIFGSAETTSHTELSNRFSRVW</sequence>
<dbReference type="PANTHER" id="PTHR31157">
    <property type="entry name" value="SCP DOMAIN-CONTAINING PROTEIN"/>
    <property type="match status" value="1"/>
</dbReference>
<organism evidence="2 3">
    <name type="scientific">Luteolibacter algae</name>
    <dbReference type="NCBI Taxonomy" id="454151"/>
    <lineage>
        <taxon>Bacteria</taxon>
        <taxon>Pseudomonadati</taxon>
        <taxon>Verrucomicrobiota</taxon>
        <taxon>Verrucomicrobiia</taxon>
        <taxon>Verrucomicrobiales</taxon>
        <taxon>Verrucomicrobiaceae</taxon>
        <taxon>Luteolibacter</taxon>
    </lineage>
</organism>
<dbReference type="PANTHER" id="PTHR31157:SF1">
    <property type="entry name" value="SCP DOMAIN-CONTAINING PROTEIN"/>
    <property type="match status" value="1"/>
</dbReference>